<dbReference type="InterPro" id="IPR003033">
    <property type="entry name" value="SCP2_sterol-bd_dom"/>
</dbReference>
<feature type="domain" description="SCP2" evidence="3">
    <location>
        <begin position="168"/>
        <end position="249"/>
    </location>
</feature>
<feature type="domain" description="MaoC-like" evidence="2">
    <location>
        <begin position="21"/>
        <end position="120"/>
    </location>
</feature>
<dbReference type="Pfam" id="PF01575">
    <property type="entry name" value="MaoC_dehydratas"/>
    <property type="match status" value="1"/>
</dbReference>
<reference evidence="4 5" key="1">
    <citation type="submission" date="2020-07" db="EMBL/GenBank/DDBJ databases">
        <title>Sequencing the genomes of 1000 actinobacteria strains.</title>
        <authorList>
            <person name="Klenk H.-P."/>
        </authorList>
    </citation>
    <scope>NUCLEOTIDE SEQUENCE [LARGE SCALE GENOMIC DNA]</scope>
    <source>
        <strain evidence="4 5">DSM 45772</strain>
    </source>
</reference>
<dbReference type="InterPro" id="IPR036527">
    <property type="entry name" value="SCP2_sterol-bd_dom_sf"/>
</dbReference>
<dbReference type="RefSeq" id="WP_179796912.1">
    <property type="nucleotide sequence ID" value="NZ_BAABHP010000023.1"/>
</dbReference>
<comment type="caution">
    <text evidence="4">The sequence shown here is derived from an EMBL/GenBank/DDBJ whole genome shotgun (WGS) entry which is preliminary data.</text>
</comment>
<dbReference type="Gene3D" id="3.10.129.10">
    <property type="entry name" value="Hotdog Thioesterase"/>
    <property type="match status" value="1"/>
</dbReference>
<gene>
    <name evidence="4" type="ORF">BJ983_005718</name>
</gene>
<dbReference type="SUPFAM" id="SSF55718">
    <property type="entry name" value="SCP-like"/>
    <property type="match status" value="1"/>
</dbReference>
<name>A0A7Y9E274_9PSEU</name>
<dbReference type="PANTHER" id="PTHR43664">
    <property type="entry name" value="MONOAMINE OXIDASE-RELATED"/>
    <property type="match status" value="1"/>
</dbReference>
<dbReference type="EMBL" id="JACCBN010000001">
    <property type="protein sequence ID" value="NYD39616.1"/>
    <property type="molecule type" value="Genomic_DNA"/>
</dbReference>
<accession>A0A7Y9E274</accession>
<protein>
    <submittedName>
        <fullName evidence="4">Acyl dehydratase</fullName>
    </submittedName>
</protein>
<dbReference type="Proteomes" id="UP000535890">
    <property type="component" value="Unassembled WGS sequence"/>
</dbReference>
<comment type="similarity">
    <text evidence="1">Belongs to the enoyl-CoA hydratase/isomerase family.</text>
</comment>
<dbReference type="Pfam" id="PF02036">
    <property type="entry name" value="SCP2"/>
    <property type="match status" value="1"/>
</dbReference>
<dbReference type="SUPFAM" id="SSF54637">
    <property type="entry name" value="Thioesterase/thiol ester dehydrase-isomerase"/>
    <property type="match status" value="1"/>
</dbReference>
<sequence length="271" mass="29157">MTAAHAPVDTGRWFEDFAVGERFTSAPRSVTADDLAAFTRLSGDDHPLHVGPDAMLQGPFGIAVAMGLLQSLGFHGEAVQGLLDTHWTYRAPIRVGDVVHLELTVLRVRRTRSGTRGTVTRHMRLVGDDGVTRQEGTTTALVAARGSGPDDDGRAFGSLGWGRAVAAALDPEVATLLETWDGTIGLRCDDDEVHLRVYRGAVIDVSRRAPHGATFTLVADALTWLELVEAPDNPFLRLAMTGRLSATGDGYEYLRLTRALHLVVDAARAIA</sequence>
<proteinExistence type="inferred from homology"/>
<dbReference type="InterPro" id="IPR002539">
    <property type="entry name" value="MaoC-like_dom"/>
</dbReference>
<evidence type="ECO:0000313" key="4">
    <source>
        <dbReference type="EMBL" id="NYD39616.1"/>
    </source>
</evidence>
<evidence type="ECO:0000259" key="3">
    <source>
        <dbReference type="Pfam" id="PF02036"/>
    </source>
</evidence>
<evidence type="ECO:0000313" key="5">
    <source>
        <dbReference type="Proteomes" id="UP000535890"/>
    </source>
</evidence>
<dbReference type="Gene3D" id="3.30.1050.10">
    <property type="entry name" value="SCP2 sterol-binding domain"/>
    <property type="match status" value="1"/>
</dbReference>
<dbReference type="PANTHER" id="PTHR43664:SF1">
    <property type="entry name" value="BETA-METHYLMALYL-COA DEHYDRATASE"/>
    <property type="match status" value="1"/>
</dbReference>
<keyword evidence="5" id="KW-1185">Reference proteome</keyword>
<evidence type="ECO:0000256" key="1">
    <source>
        <dbReference type="ARBA" id="ARBA00005254"/>
    </source>
</evidence>
<evidence type="ECO:0000259" key="2">
    <source>
        <dbReference type="Pfam" id="PF01575"/>
    </source>
</evidence>
<dbReference type="AlphaFoldDB" id="A0A7Y9E274"/>
<organism evidence="4 5">
    <name type="scientific">Actinomycetospora corticicola</name>
    <dbReference type="NCBI Taxonomy" id="663602"/>
    <lineage>
        <taxon>Bacteria</taxon>
        <taxon>Bacillati</taxon>
        <taxon>Actinomycetota</taxon>
        <taxon>Actinomycetes</taxon>
        <taxon>Pseudonocardiales</taxon>
        <taxon>Pseudonocardiaceae</taxon>
        <taxon>Actinomycetospora</taxon>
    </lineage>
</organism>
<dbReference type="InterPro" id="IPR029069">
    <property type="entry name" value="HotDog_dom_sf"/>
</dbReference>
<dbReference type="InterPro" id="IPR052342">
    <property type="entry name" value="MCH/BMMD"/>
</dbReference>